<evidence type="ECO:0000256" key="3">
    <source>
        <dbReference type="ARBA" id="ARBA00023274"/>
    </source>
</evidence>
<dbReference type="InterPro" id="IPR036388">
    <property type="entry name" value="WH-like_DNA-bd_sf"/>
</dbReference>
<name>A0A5J4WSV9_9EUKA</name>
<dbReference type="GO" id="GO:0003735">
    <property type="term" value="F:structural constituent of ribosome"/>
    <property type="evidence" value="ECO:0007669"/>
    <property type="project" value="InterPro"/>
</dbReference>
<keyword evidence="3" id="KW-0687">Ribonucleoprotein</keyword>
<dbReference type="EMBL" id="SNRW01001165">
    <property type="protein sequence ID" value="KAA6397495.1"/>
    <property type="molecule type" value="Genomic_DNA"/>
</dbReference>
<reference evidence="5 6" key="1">
    <citation type="submission" date="2019-03" db="EMBL/GenBank/DDBJ databases">
        <title>Single cell metagenomics reveals metabolic interactions within the superorganism composed of flagellate Streblomastix strix and complex community of Bacteroidetes bacteria on its surface.</title>
        <authorList>
            <person name="Treitli S.C."/>
            <person name="Kolisko M."/>
            <person name="Husnik F."/>
            <person name="Keeling P."/>
            <person name="Hampl V."/>
        </authorList>
    </citation>
    <scope>NUCLEOTIDE SEQUENCE [LARGE SCALE GENOMIC DNA]</scope>
    <source>
        <strain evidence="5">ST1C</strain>
    </source>
</reference>
<keyword evidence="2 5" id="KW-0689">Ribosomal protein</keyword>
<gene>
    <name evidence="5" type="ORF">EZS28_006975</name>
</gene>
<dbReference type="Proteomes" id="UP000324800">
    <property type="component" value="Unassembled WGS sequence"/>
</dbReference>
<dbReference type="GO" id="GO:0022627">
    <property type="term" value="C:cytosolic small ribosomal subunit"/>
    <property type="evidence" value="ECO:0007669"/>
    <property type="project" value="TreeGrafter"/>
</dbReference>
<organism evidence="5 6">
    <name type="scientific">Streblomastix strix</name>
    <dbReference type="NCBI Taxonomy" id="222440"/>
    <lineage>
        <taxon>Eukaryota</taxon>
        <taxon>Metamonada</taxon>
        <taxon>Preaxostyla</taxon>
        <taxon>Oxymonadida</taxon>
        <taxon>Streblomastigidae</taxon>
        <taxon>Streblomastix</taxon>
    </lineage>
</organism>
<protein>
    <recommendedName>
        <fullName evidence="4">Small ribosomal subunit protein eS19</fullName>
    </recommendedName>
</protein>
<evidence type="ECO:0000256" key="2">
    <source>
        <dbReference type="ARBA" id="ARBA00022980"/>
    </source>
</evidence>
<dbReference type="PANTHER" id="PTHR11710">
    <property type="entry name" value="40S RIBOSOMAL PROTEIN S19"/>
    <property type="match status" value="1"/>
</dbReference>
<dbReference type="GO" id="GO:0000028">
    <property type="term" value="P:ribosomal small subunit assembly"/>
    <property type="evidence" value="ECO:0007669"/>
    <property type="project" value="TreeGrafter"/>
</dbReference>
<evidence type="ECO:0000256" key="4">
    <source>
        <dbReference type="ARBA" id="ARBA00035143"/>
    </source>
</evidence>
<comment type="caution">
    <text evidence="5">The sequence shown here is derived from an EMBL/GenBank/DDBJ whole genome shotgun (WGS) entry which is preliminary data.</text>
</comment>
<evidence type="ECO:0000313" key="6">
    <source>
        <dbReference type="Proteomes" id="UP000324800"/>
    </source>
</evidence>
<evidence type="ECO:0000256" key="1">
    <source>
        <dbReference type="ARBA" id="ARBA00010014"/>
    </source>
</evidence>
<dbReference type="SMART" id="SM01413">
    <property type="entry name" value="Ribosomal_S19e"/>
    <property type="match status" value="1"/>
</dbReference>
<dbReference type="SUPFAM" id="SSF46785">
    <property type="entry name" value="Winged helix' DNA-binding domain"/>
    <property type="match status" value="1"/>
</dbReference>
<accession>A0A5J4WSV9</accession>
<dbReference type="GO" id="GO:0006412">
    <property type="term" value="P:translation"/>
    <property type="evidence" value="ECO:0007669"/>
    <property type="project" value="InterPro"/>
</dbReference>
<dbReference type="FunFam" id="1.10.10.10:FF:000449">
    <property type="entry name" value="30S ribosomal protein S19e"/>
    <property type="match status" value="1"/>
</dbReference>
<dbReference type="AlphaFoldDB" id="A0A5J4WSV9"/>
<dbReference type="PANTHER" id="PTHR11710:SF0">
    <property type="entry name" value="40S RIBOSOMAL PROTEIN S19"/>
    <property type="match status" value="1"/>
</dbReference>
<sequence length="157" mass="17253">MATPKKALRRAITVKDIPAPTFINALAKHFKNTAAVEMPSWGDYAKTASGKELAPLNPDWYFIRAASIARKLYIRQGAGVGTLKDVYGISKDRGTRPSHHALGSGKIIRTIIHQLEKVKLVEKLPLKVGGRRISTQGRRDMDRLACKIVSEAVAVPQ</sequence>
<dbReference type="Pfam" id="PF01090">
    <property type="entry name" value="Ribosomal_S19e"/>
    <property type="match status" value="1"/>
</dbReference>
<evidence type="ECO:0000313" key="5">
    <source>
        <dbReference type="EMBL" id="KAA6397495.1"/>
    </source>
</evidence>
<dbReference type="OrthoDB" id="428974at2759"/>
<dbReference type="InterPro" id="IPR001266">
    <property type="entry name" value="Ribosomal_eS19"/>
</dbReference>
<dbReference type="GO" id="GO:0003723">
    <property type="term" value="F:RNA binding"/>
    <property type="evidence" value="ECO:0007669"/>
    <property type="project" value="TreeGrafter"/>
</dbReference>
<comment type="similarity">
    <text evidence="1">Belongs to the eukaryotic ribosomal protein eS19 family.</text>
</comment>
<proteinExistence type="inferred from homology"/>
<dbReference type="Gene3D" id="1.10.10.10">
    <property type="entry name" value="Winged helix-like DNA-binding domain superfamily/Winged helix DNA-binding domain"/>
    <property type="match status" value="1"/>
</dbReference>
<dbReference type="InterPro" id="IPR036390">
    <property type="entry name" value="WH_DNA-bd_sf"/>
</dbReference>